<protein>
    <submittedName>
        <fullName evidence="2">Uncharacterized protein</fullName>
    </submittedName>
</protein>
<dbReference type="AlphaFoldDB" id="A0A1H3PLP5"/>
<accession>A0A1H3PLP5</accession>
<dbReference type="Proteomes" id="UP000198921">
    <property type="component" value="Unassembled WGS sequence"/>
</dbReference>
<dbReference type="EMBL" id="FNOT01000016">
    <property type="protein sequence ID" value="SDZ02114.1"/>
    <property type="molecule type" value="Genomic_DNA"/>
</dbReference>
<keyword evidence="3" id="KW-1185">Reference proteome</keyword>
<reference evidence="3" key="1">
    <citation type="submission" date="2016-10" db="EMBL/GenBank/DDBJ databases">
        <authorList>
            <person name="Varghese N."/>
            <person name="Submissions S."/>
        </authorList>
    </citation>
    <scope>NUCLEOTIDE SEQUENCE [LARGE SCALE GENOMIC DNA]</scope>
    <source>
        <strain evidence="3">DSM 45422</strain>
    </source>
</reference>
<gene>
    <name evidence="2" type="ORF">SAMN05660209_04400</name>
</gene>
<name>A0A1H3PLP5_9ACTN</name>
<evidence type="ECO:0000313" key="2">
    <source>
        <dbReference type="EMBL" id="SDZ02114.1"/>
    </source>
</evidence>
<sequence length="41" mass="4028">MAAVAAAAGVSPTTVRRGVSELDSGKGAAAGRASEADRRRT</sequence>
<feature type="region of interest" description="Disordered" evidence="1">
    <location>
        <begin position="1"/>
        <end position="41"/>
    </location>
</feature>
<proteinExistence type="predicted"/>
<organism evidence="2 3">
    <name type="scientific">Geodermatophilus africanus</name>
    <dbReference type="NCBI Taxonomy" id="1137993"/>
    <lineage>
        <taxon>Bacteria</taxon>
        <taxon>Bacillati</taxon>
        <taxon>Actinomycetota</taxon>
        <taxon>Actinomycetes</taxon>
        <taxon>Geodermatophilales</taxon>
        <taxon>Geodermatophilaceae</taxon>
        <taxon>Geodermatophilus</taxon>
    </lineage>
</organism>
<evidence type="ECO:0000256" key="1">
    <source>
        <dbReference type="SAM" id="MobiDB-lite"/>
    </source>
</evidence>
<evidence type="ECO:0000313" key="3">
    <source>
        <dbReference type="Proteomes" id="UP000198921"/>
    </source>
</evidence>